<evidence type="ECO:0000313" key="1">
    <source>
        <dbReference type="EMBL" id="MXY35109.1"/>
    </source>
</evidence>
<gene>
    <name evidence="1" type="ORF">F4Y60_13715</name>
</gene>
<reference evidence="1" key="1">
    <citation type="submission" date="2019-09" db="EMBL/GenBank/DDBJ databases">
        <title>Characterisation of the sponge microbiome using genome-centric metagenomics.</title>
        <authorList>
            <person name="Engelberts J.P."/>
            <person name="Robbins S.J."/>
            <person name="De Goeij J.M."/>
            <person name="Aranda M."/>
            <person name="Bell S.C."/>
            <person name="Webster N.S."/>
        </authorList>
    </citation>
    <scope>NUCLEOTIDE SEQUENCE</scope>
    <source>
        <strain evidence="1">SB0664_bin_43</strain>
    </source>
</reference>
<protein>
    <submittedName>
        <fullName evidence="1">Uncharacterized protein</fullName>
    </submittedName>
</protein>
<sequence>MHVVRGNLSPAEANLALSNLAEASISTVLSAAVEDFVDWCGPISNGGVAAIFLDDLASREAHPGVAANMLLVHDGERVDDNERLYRQFRAALTDLAQDNLLLSPVPRRSKAVRALPLSGLKGHVGASETGEVPVLTRARCFFECGDLEIGRRFGEAQRAILEECGDDDALLSKLRKPPKGPAEADVSTFVQARGGLEDVERAARILQLTETGLDLDDPAPSAAAVFAAAGAKHLEEAAGTWRGLQGVVRLVGEDGFDVTEAGEGVKSLVASACGQEDFAELNAAVAETARRSAEEIDTLMSRVR</sequence>
<dbReference type="AlphaFoldDB" id="A0A6B0Y607"/>
<name>A0A6B0Y607_9RHOB</name>
<organism evidence="1">
    <name type="scientific">Boseongicola sp. SB0664_bin_43</name>
    <dbReference type="NCBI Taxonomy" id="2604844"/>
    <lineage>
        <taxon>Bacteria</taxon>
        <taxon>Pseudomonadati</taxon>
        <taxon>Pseudomonadota</taxon>
        <taxon>Alphaproteobacteria</taxon>
        <taxon>Rhodobacterales</taxon>
        <taxon>Paracoccaceae</taxon>
        <taxon>Boseongicola</taxon>
    </lineage>
</organism>
<dbReference type="SUPFAM" id="SSF81593">
    <property type="entry name" value="Nucleotidyltransferase substrate binding subunit/domain"/>
    <property type="match status" value="1"/>
</dbReference>
<comment type="caution">
    <text evidence="1">The sequence shown here is derived from an EMBL/GenBank/DDBJ whole genome shotgun (WGS) entry which is preliminary data.</text>
</comment>
<accession>A0A6B0Y607</accession>
<proteinExistence type="predicted"/>
<dbReference type="EMBL" id="VXRY01000564">
    <property type="protein sequence ID" value="MXY35109.1"/>
    <property type="molecule type" value="Genomic_DNA"/>
</dbReference>